<dbReference type="Proteomes" id="UP000249396">
    <property type="component" value="Unassembled WGS sequence"/>
</dbReference>
<evidence type="ECO:0000313" key="1">
    <source>
        <dbReference type="EMBL" id="PZN71947.1"/>
    </source>
</evidence>
<dbReference type="EMBL" id="QJPH01000504">
    <property type="protein sequence ID" value="PZN71947.1"/>
    <property type="molecule type" value="Genomic_DNA"/>
</dbReference>
<accession>A0A2W4SK31</accession>
<comment type="caution">
    <text evidence="1">The sequence shown here is derived from an EMBL/GenBank/DDBJ whole genome shotgun (WGS) entry which is preliminary data.</text>
</comment>
<organism evidence="1 2">
    <name type="scientific">Candidatus Methylumidiphilus alinenensis</name>
    <dbReference type="NCBI Taxonomy" id="2202197"/>
    <lineage>
        <taxon>Bacteria</taxon>
        <taxon>Pseudomonadati</taxon>
        <taxon>Pseudomonadota</taxon>
        <taxon>Gammaproteobacteria</taxon>
        <taxon>Methylococcales</taxon>
        <taxon>Candidatus Methylumidiphilus</taxon>
    </lineage>
</organism>
<evidence type="ECO:0000313" key="2">
    <source>
        <dbReference type="Proteomes" id="UP000249396"/>
    </source>
</evidence>
<reference evidence="1 2" key="1">
    <citation type="journal article" date="2018" name="Aquat. Microb. Ecol.">
        <title>Gammaproteobacterial methanotrophs dominate.</title>
        <authorList>
            <person name="Rissanen A.J."/>
            <person name="Saarenheimo J."/>
            <person name="Tiirola M."/>
            <person name="Peura S."/>
            <person name="Aalto S.L."/>
            <person name="Karvinen A."/>
            <person name="Nykanen H."/>
        </authorList>
    </citation>
    <scope>NUCLEOTIDE SEQUENCE [LARGE SCALE GENOMIC DNA]</scope>
    <source>
        <strain evidence="1">AMbin10</strain>
    </source>
</reference>
<protein>
    <recommendedName>
        <fullName evidence="3">DUF3024 domain-containing protein</fullName>
    </recommendedName>
</protein>
<dbReference type="AlphaFoldDB" id="A0A2W4SK31"/>
<sequence length="117" mass="13715">MNQKKATVKRIPPAVRQQADEIVERFNQDVLSARGNARYVARFKGPYLFLDRQDWDNRKPSPICRLEWTGDMIAWEFAIYKYSKNSYDPDEWMFPGYDHFDGTIEGAMNAGLEAYEP</sequence>
<proteinExistence type="predicted"/>
<evidence type="ECO:0008006" key="3">
    <source>
        <dbReference type="Google" id="ProtNLM"/>
    </source>
</evidence>
<name>A0A2W4SK31_9GAMM</name>
<gene>
    <name evidence="1" type="ORF">DM484_25235</name>
</gene>